<dbReference type="AlphaFoldDB" id="A0AAV3YPQ4"/>
<organism evidence="1 2">
    <name type="scientific">Plakobranchus ocellatus</name>
    <dbReference type="NCBI Taxonomy" id="259542"/>
    <lineage>
        <taxon>Eukaryota</taxon>
        <taxon>Metazoa</taxon>
        <taxon>Spiralia</taxon>
        <taxon>Lophotrochozoa</taxon>
        <taxon>Mollusca</taxon>
        <taxon>Gastropoda</taxon>
        <taxon>Heterobranchia</taxon>
        <taxon>Euthyneura</taxon>
        <taxon>Panpulmonata</taxon>
        <taxon>Sacoglossa</taxon>
        <taxon>Placobranchoidea</taxon>
        <taxon>Plakobranchidae</taxon>
        <taxon>Plakobranchus</taxon>
    </lineage>
</organism>
<comment type="caution">
    <text evidence="1">The sequence shown here is derived from an EMBL/GenBank/DDBJ whole genome shotgun (WGS) entry which is preliminary data.</text>
</comment>
<evidence type="ECO:0000313" key="1">
    <source>
        <dbReference type="EMBL" id="GFN84416.1"/>
    </source>
</evidence>
<accession>A0AAV3YPQ4</accession>
<name>A0AAV3YPQ4_9GAST</name>
<dbReference type="Proteomes" id="UP000735302">
    <property type="component" value="Unassembled WGS sequence"/>
</dbReference>
<evidence type="ECO:0000313" key="2">
    <source>
        <dbReference type="Proteomes" id="UP000735302"/>
    </source>
</evidence>
<dbReference type="EMBL" id="BLXT01001319">
    <property type="protein sequence ID" value="GFN84416.1"/>
    <property type="molecule type" value="Genomic_DNA"/>
</dbReference>
<reference evidence="1 2" key="1">
    <citation type="journal article" date="2021" name="Elife">
        <title>Chloroplast acquisition without the gene transfer in kleptoplastic sea slugs, Plakobranchus ocellatus.</title>
        <authorList>
            <person name="Maeda T."/>
            <person name="Takahashi S."/>
            <person name="Yoshida T."/>
            <person name="Shimamura S."/>
            <person name="Takaki Y."/>
            <person name="Nagai Y."/>
            <person name="Toyoda A."/>
            <person name="Suzuki Y."/>
            <person name="Arimoto A."/>
            <person name="Ishii H."/>
            <person name="Satoh N."/>
            <person name="Nishiyama T."/>
            <person name="Hasebe M."/>
            <person name="Maruyama T."/>
            <person name="Minagawa J."/>
            <person name="Obokata J."/>
            <person name="Shigenobu S."/>
        </authorList>
    </citation>
    <scope>NUCLEOTIDE SEQUENCE [LARGE SCALE GENOMIC DNA]</scope>
</reference>
<sequence>MIETFFRFKGKFPKRQEPYLLRTSDYRSLFVLSSENRWRLPGVSPSGISQWRPSGQRLSSCARLVTSESALRSAGTILLRVRAPLPASWPGIGPKSLLFPVIEHLRLQTFSINSLA</sequence>
<proteinExistence type="predicted"/>
<keyword evidence="2" id="KW-1185">Reference proteome</keyword>
<protein>
    <submittedName>
        <fullName evidence="1">Uncharacterized protein</fullName>
    </submittedName>
</protein>
<gene>
    <name evidence="1" type="ORF">PoB_001092200</name>
</gene>